<keyword evidence="2" id="KW-1185">Reference proteome</keyword>
<reference evidence="1 2" key="1">
    <citation type="journal article" date="2019" name="Syst. Appl. Microbiol.">
        <title>Microvirga tunisiensis sp. nov., a root nodule symbiotic bacterium isolated from Lupinus micranthus and L. luteus grown in Northern Tunisia.</title>
        <authorList>
            <person name="Msaddak A."/>
            <person name="Rejili M."/>
            <person name="Duran D."/>
            <person name="Mars M."/>
            <person name="Palacios J.M."/>
            <person name="Ruiz-Argueso T."/>
            <person name="Rey L."/>
            <person name="Imperial J."/>
        </authorList>
    </citation>
    <scope>NUCLEOTIDE SEQUENCE [LARGE SCALE GENOMIC DNA]</scope>
    <source>
        <strain evidence="1 2">Lmie10</strain>
    </source>
</reference>
<evidence type="ECO:0000313" key="2">
    <source>
        <dbReference type="Proteomes" id="UP000403266"/>
    </source>
</evidence>
<proteinExistence type="predicted"/>
<gene>
    <name evidence="1" type="ORF">FS320_36920</name>
</gene>
<evidence type="ECO:0008006" key="3">
    <source>
        <dbReference type="Google" id="ProtNLM"/>
    </source>
</evidence>
<dbReference type="EMBL" id="VOSK01000371">
    <property type="protein sequence ID" value="MPR30449.1"/>
    <property type="molecule type" value="Genomic_DNA"/>
</dbReference>
<comment type="caution">
    <text evidence="1">The sequence shown here is derived from an EMBL/GenBank/DDBJ whole genome shotgun (WGS) entry which is preliminary data.</text>
</comment>
<name>A0A5N7MVF9_9HYPH</name>
<protein>
    <recommendedName>
        <fullName evidence="3">GcrA cell cycle regulator</fullName>
    </recommendedName>
</protein>
<sequence>MLHSGPVPDVRAMPEIREPFSQTHTTLLKLQARQCRFIVSEDQSKAIFCGSETQEGSSWCPWHRRLVYTKPLVGRAMPGAASRAKLG</sequence>
<organism evidence="1 2">
    <name type="scientific">Microvirga tunisiensis</name>
    <dbReference type="NCBI Taxonomy" id="2108360"/>
    <lineage>
        <taxon>Bacteria</taxon>
        <taxon>Pseudomonadati</taxon>
        <taxon>Pseudomonadota</taxon>
        <taxon>Alphaproteobacteria</taxon>
        <taxon>Hyphomicrobiales</taxon>
        <taxon>Methylobacteriaceae</taxon>
        <taxon>Microvirga</taxon>
    </lineage>
</organism>
<evidence type="ECO:0000313" key="1">
    <source>
        <dbReference type="EMBL" id="MPR30449.1"/>
    </source>
</evidence>
<accession>A0A5N7MVF9</accession>
<dbReference type="AlphaFoldDB" id="A0A5N7MVF9"/>
<dbReference type="Pfam" id="PF07750">
    <property type="entry name" value="GcrA"/>
    <property type="match status" value="1"/>
</dbReference>
<dbReference type="InterPro" id="IPR011681">
    <property type="entry name" value="GcrA"/>
</dbReference>
<dbReference type="Proteomes" id="UP000403266">
    <property type="component" value="Unassembled WGS sequence"/>
</dbReference>